<organism evidence="2 3">
    <name type="scientific">Actinomadura mexicana</name>
    <dbReference type="NCBI Taxonomy" id="134959"/>
    <lineage>
        <taxon>Bacteria</taxon>
        <taxon>Bacillati</taxon>
        <taxon>Actinomycetota</taxon>
        <taxon>Actinomycetes</taxon>
        <taxon>Streptosporangiales</taxon>
        <taxon>Thermomonosporaceae</taxon>
        <taxon>Actinomadura</taxon>
    </lineage>
</organism>
<proteinExistence type="predicted"/>
<feature type="transmembrane region" description="Helical" evidence="1">
    <location>
        <begin position="474"/>
        <end position="498"/>
    </location>
</feature>
<keyword evidence="1" id="KW-1133">Transmembrane helix</keyword>
<evidence type="ECO:0000313" key="2">
    <source>
        <dbReference type="EMBL" id="SNS48931.1"/>
    </source>
</evidence>
<sequence length="501" mass="54804">MVHDQLPQTENRILSCARSGELVDLRFGGTEHDPVNGASWDGIRVVSADLLIELLTGERTPQVGHIRAIKIQGARIIGSLDLEAHSLGCPLQLRGCYFDEPVNFDGTNAPSIRLSECSVPALSADQLHTIGNLDLNDGFTTHGHVSLLGAHIGGNLNLAGAHLLNPGGYAMLADGLTVDQSIFCQELETEGEIRLLGAHIKSTFEFNGALLNNPDGHALNADRLTVDQSLFCREGFKAQGEVRLLGAQIGDMLQFSEATLNNGGGDDSDLLALDLEGAKAGHLILRPECPPIGTIDLTNARVGLFDDTSATWPRSIRLRGFTYETLENSRGNTRKIERQNIAERLHWLQLNEDGYNPQIYDQLAAVYRSAGQTDAARRVSVAKQLRSRSLFNPLNWLLYITVGYGYRPWQAGYWLAALTSLGWWIFTNAYPEHMTQAPSKAPVFNAAAYSLDVLLPVLDLGQEKAWIPHGPAQYWSWMLSVAGWVLTTAVVAGMTGAFKRE</sequence>
<accession>A0A239EWW0</accession>
<dbReference type="AlphaFoldDB" id="A0A239EWW0"/>
<reference evidence="3" key="1">
    <citation type="submission" date="2017-06" db="EMBL/GenBank/DDBJ databases">
        <authorList>
            <person name="Varghese N."/>
            <person name="Submissions S."/>
        </authorList>
    </citation>
    <scope>NUCLEOTIDE SEQUENCE [LARGE SCALE GENOMIC DNA]</scope>
    <source>
        <strain evidence="3">DSM 44485</strain>
    </source>
</reference>
<gene>
    <name evidence="2" type="ORF">SAMN06265355_118128</name>
</gene>
<evidence type="ECO:0008006" key="4">
    <source>
        <dbReference type="Google" id="ProtNLM"/>
    </source>
</evidence>
<keyword evidence="1" id="KW-0812">Transmembrane</keyword>
<dbReference type="OrthoDB" id="5194370at2"/>
<dbReference type="RefSeq" id="WP_143227422.1">
    <property type="nucleotide sequence ID" value="NZ_FZNP01000018.1"/>
</dbReference>
<protein>
    <recommendedName>
        <fullName evidence="4">Membrane-associated oxidoreductase</fullName>
    </recommendedName>
</protein>
<dbReference type="EMBL" id="FZNP01000018">
    <property type="protein sequence ID" value="SNS48931.1"/>
    <property type="molecule type" value="Genomic_DNA"/>
</dbReference>
<name>A0A239EWW0_9ACTN</name>
<keyword evidence="1" id="KW-0472">Membrane</keyword>
<evidence type="ECO:0000313" key="3">
    <source>
        <dbReference type="Proteomes" id="UP000198420"/>
    </source>
</evidence>
<keyword evidence="3" id="KW-1185">Reference proteome</keyword>
<dbReference type="Proteomes" id="UP000198420">
    <property type="component" value="Unassembled WGS sequence"/>
</dbReference>
<evidence type="ECO:0000256" key="1">
    <source>
        <dbReference type="SAM" id="Phobius"/>
    </source>
</evidence>